<proteinExistence type="predicted"/>
<gene>
    <name evidence="1" type="ORF">K3G42_033352</name>
</gene>
<organism evidence="1 2">
    <name type="scientific">Sphaerodactylus townsendi</name>
    <dbReference type="NCBI Taxonomy" id="933632"/>
    <lineage>
        <taxon>Eukaryota</taxon>
        <taxon>Metazoa</taxon>
        <taxon>Chordata</taxon>
        <taxon>Craniata</taxon>
        <taxon>Vertebrata</taxon>
        <taxon>Euteleostomi</taxon>
        <taxon>Lepidosauria</taxon>
        <taxon>Squamata</taxon>
        <taxon>Bifurcata</taxon>
        <taxon>Gekkota</taxon>
        <taxon>Sphaerodactylidae</taxon>
        <taxon>Sphaerodactylus</taxon>
    </lineage>
</organism>
<dbReference type="EMBL" id="CM037614">
    <property type="protein sequence ID" value="KAH8017958.1"/>
    <property type="molecule type" value="Genomic_DNA"/>
</dbReference>
<dbReference type="Proteomes" id="UP000827872">
    <property type="component" value="Linkage Group LG01"/>
</dbReference>
<sequence>MNPNAPFGLQPPGVFQAPSSSSSGMIQVQPPLQFGQLSLFGQNSGGVVTNPGFTPPSDFTGPSLLQASAQPPLRFGQPLRFTQPYPFGHPASFVAASPSTSSSIAGKEGFSFKPPMNLGTSQAPPKFGSTSGESSGSAFAGPGFSFKTPDNAVFKPIFGTGAEPEKSQSQTIPPPFTFSFPGGSGSGRLAPFGIAQETSGSSPSTHFSFSKPATSSTTLSAAVPVVLPIKTVEDDKKGPINPFATPSSSFSSFSHPSGGSSRLEHEEFVGSGEPVEQGTKRKEEQDHSPRRRDYDAADEPELQSRNDHSSNKRPVRLTRPRVGGLFSVTLQDVLKSNKEGGRPKRESKTERVLLEPGELEQTSIAGGSQSGSALARPPVLQKEEENKAKLKENPSVPNMSLRNRRSESTESLGGLPLNELKAFQCKNIPDYLNDRNVLENHFKKFVKIQRLYTNRSKKLAVVFCLDHASAALARKKAKELHKEIVTFWHRKKSGQNKREFSSKEQAGEAHEGRQKTDQPSYQRSLQNKSLIRSTAGGNLLSKSSPAKVWS</sequence>
<accession>A0ACB8GE74</accession>
<comment type="caution">
    <text evidence="1">The sequence shown here is derived from an EMBL/GenBank/DDBJ whole genome shotgun (WGS) entry which is preliminary data.</text>
</comment>
<name>A0ACB8GE74_9SAUR</name>
<evidence type="ECO:0000313" key="2">
    <source>
        <dbReference type="Proteomes" id="UP000827872"/>
    </source>
</evidence>
<keyword evidence="2" id="KW-1185">Reference proteome</keyword>
<protein>
    <submittedName>
        <fullName evidence="1">Uncharacterized protein</fullName>
    </submittedName>
</protein>
<reference evidence="1" key="1">
    <citation type="submission" date="2021-08" db="EMBL/GenBank/DDBJ databases">
        <title>The first chromosome-level gecko genome reveals the dynamic sex chromosomes of Neotropical dwarf geckos (Sphaerodactylidae: Sphaerodactylus).</title>
        <authorList>
            <person name="Pinto B.J."/>
            <person name="Keating S.E."/>
            <person name="Gamble T."/>
        </authorList>
    </citation>
    <scope>NUCLEOTIDE SEQUENCE</scope>
    <source>
        <strain evidence="1">TG3544</strain>
    </source>
</reference>
<evidence type="ECO:0000313" key="1">
    <source>
        <dbReference type="EMBL" id="KAH8017958.1"/>
    </source>
</evidence>